<dbReference type="InterPro" id="IPR002885">
    <property type="entry name" value="PPR_rpt"/>
</dbReference>
<evidence type="ECO:0000256" key="1">
    <source>
        <dbReference type="ARBA" id="ARBA00022737"/>
    </source>
</evidence>
<sequence length="698" mass="74011">MHAVNDSAGVSTGEEDDDDAGDGDHDDDDAEDGDDDDGDDDEADDGGEDDEVGDEDDDDADDSDVDDHDCVSVRCCCWCWFWCWCCWLWCIAAVGLVVPVLAAAVVVVTVEVCADEGQEPDSSTRLRLVLWPKAQPGHEASSRERLLKWSADARRELGCLPRPVPKEEAEATPPPAKRRRRSVRVASRDLSAPSSWKPWLMVKQPWTAALVHATAQHHEQATAKSCGYLLASWGAGRAWQAASRIFADAPTRALEVNTRLCNAAINACRHAWQCAGELLHRASACRLQHDSVSFGAVSASLCRGRQWPTALALRGSGTGAVALGAITDAAAKVQAWRTALSRLQHWRSTQGPPGVVLLSSAGDALQRSQEWRKAVEILSPLVVPNGPADAAAYGVLLAACAGGGRWSEAKELLSSLRLQRLRADVAAFGAAVRSAEAKPEVAETLALEMRQRGLHPSAALRNAVAAGAHWDEALRLFGRCGSYQLEVDTVGGNIAASACAQEHQWQNAAHILDLGTALGLPPDSMSLHARIQSFGWGLRWEMSLRWMADSQLDEGAAAHVGAAAITACELAFAWPQAVALLQVSLLRSASAFCSAAAACAGAVAWSAAMAVSAQLRQCGMQEDAAGMGTLVLAASRARRWQQAASLALHYFTSEVSRAGTPALVAAAAACEAEVAPELLPALLAAAQLAQTQTTEETA</sequence>
<reference evidence="5 6" key="1">
    <citation type="submission" date="2016-02" db="EMBL/GenBank/DDBJ databases">
        <title>Genome analysis of coral dinoflagellate symbionts highlights evolutionary adaptations to a symbiotic lifestyle.</title>
        <authorList>
            <person name="Aranda M."/>
            <person name="Li Y."/>
            <person name="Liew Y.J."/>
            <person name="Baumgarten S."/>
            <person name="Simakov O."/>
            <person name="Wilson M."/>
            <person name="Piel J."/>
            <person name="Ashoor H."/>
            <person name="Bougouffa S."/>
            <person name="Bajic V.B."/>
            <person name="Ryu T."/>
            <person name="Ravasi T."/>
            <person name="Bayer T."/>
            <person name="Micklem G."/>
            <person name="Kim H."/>
            <person name="Bhak J."/>
            <person name="Lajeunesse T.C."/>
            <person name="Voolstra C.R."/>
        </authorList>
    </citation>
    <scope>NUCLEOTIDE SEQUENCE [LARGE SCALE GENOMIC DNA]</scope>
    <source>
        <strain evidence="5 6">CCMP2467</strain>
    </source>
</reference>
<keyword evidence="4" id="KW-1133">Transmembrane helix</keyword>
<dbReference type="Proteomes" id="UP000186817">
    <property type="component" value="Unassembled WGS sequence"/>
</dbReference>
<organism evidence="5 6">
    <name type="scientific">Symbiodinium microadriaticum</name>
    <name type="common">Dinoflagellate</name>
    <name type="synonym">Zooxanthella microadriatica</name>
    <dbReference type="NCBI Taxonomy" id="2951"/>
    <lineage>
        <taxon>Eukaryota</taxon>
        <taxon>Sar</taxon>
        <taxon>Alveolata</taxon>
        <taxon>Dinophyceae</taxon>
        <taxon>Suessiales</taxon>
        <taxon>Symbiodiniaceae</taxon>
        <taxon>Symbiodinium</taxon>
    </lineage>
</organism>
<keyword evidence="6" id="KW-1185">Reference proteome</keyword>
<name>A0A1Q9DWZ2_SYMMI</name>
<dbReference type="PROSITE" id="PS51375">
    <property type="entry name" value="PPR"/>
    <property type="match status" value="1"/>
</dbReference>
<evidence type="ECO:0000313" key="6">
    <source>
        <dbReference type="Proteomes" id="UP000186817"/>
    </source>
</evidence>
<evidence type="ECO:0000256" key="2">
    <source>
        <dbReference type="PROSITE-ProRule" id="PRU00708"/>
    </source>
</evidence>
<dbReference type="OrthoDB" id="444623at2759"/>
<evidence type="ECO:0000256" key="4">
    <source>
        <dbReference type="SAM" id="Phobius"/>
    </source>
</evidence>
<feature type="transmembrane region" description="Helical" evidence="4">
    <location>
        <begin position="81"/>
        <end position="108"/>
    </location>
</feature>
<dbReference type="PANTHER" id="PTHR47447">
    <property type="entry name" value="OS03G0856100 PROTEIN"/>
    <property type="match status" value="1"/>
</dbReference>
<accession>A0A1Q9DWZ2</accession>
<feature type="repeat" description="PPR" evidence="2">
    <location>
        <begin position="389"/>
        <end position="423"/>
    </location>
</feature>
<comment type="caution">
    <text evidence="5">The sequence shown here is derived from an EMBL/GenBank/DDBJ whole genome shotgun (WGS) entry which is preliminary data.</text>
</comment>
<dbReference type="EMBL" id="LSRX01000353">
    <property type="protein sequence ID" value="OLP99686.1"/>
    <property type="molecule type" value="Genomic_DNA"/>
</dbReference>
<protein>
    <submittedName>
        <fullName evidence="5">Pentatricopeptide repeat-containing protein, mitochondrial</fullName>
    </submittedName>
</protein>
<feature type="compositionally biased region" description="Acidic residues" evidence="3">
    <location>
        <begin position="13"/>
        <end position="64"/>
    </location>
</feature>
<gene>
    <name evidence="5" type="ORF">AK812_SmicGene17747</name>
</gene>
<evidence type="ECO:0000256" key="3">
    <source>
        <dbReference type="SAM" id="MobiDB-lite"/>
    </source>
</evidence>
<evidence type="ECO:0000313" key="5">
    <source>
        <dbReference type="EMBL" id="OLP99686.1"/>
    </source>
</evidence>
<keyword evidence="1" id="KW-0677">Repeat</keyword>
<dbReference type="Gene3D" id="1.25.40.10">
    <property type="entry name" value="Tetratricopeptide repeat domain"/>
    <property type="match status" value="2"/>
</dbReference>
<feature type="region of interest" description="Disordered" evidence="3">
    <location>
        <begin position="164"/>
        <end position="186"/>
    </location>
</feature>
<dbReference type="InterPro" id="IPR011990">
    <property type="entry name" value="TPR-like_helical_dom_sf"/>
</dbReference>
<keyword evidence="4" id="KW-0472">Membrane</keyword>
<feature type="region of interest" description="Disordered" evidence="3">
    <location>
        <begin position="1"/>
        <end position="64"/>
    </location>
</feature>
<dbReference type="PANTHER" id="PTHR47447:SF17">
    <property type="entry name" value="OS12G0638900 PROTEIN"/>
    <property type="match status" value="1"/>
</dbReference>
<keyword evidence="4" id="KW-0812">Transmembrane</keyword>
<dbReference type="AlphaFoldDB" id="A0A1Q9DWZ2"/>
<proteinExistence type="predicted"/>